<dbReference type="PROSITE" id="PS50002">
    <property type="entry name" value="SH3"/>
    <property type="match status" value="1"/>
</dbReference>
<evidence type="ECO:0000313" key="5">
    <source>
        <dbReference type="EMBL" id="KDQ57039.1"/>
    </source>
</evidence>
<dbReference type="GO" id="GO:0043328">
    <property type="term" value="P:protein transport to vacuole involved in ubiquitin-dependent protein catabolic process via the multivesicular body sorting pathway"/>
    <property type="evidence" value="ECO:0007669"/>
    <property type="project" value="TreeGrafter"/>
</dbReference>
<evidence type="ECO:0000256" key="1">
    <source>
        <dbReference type="ARBA" id="ARBA00022443"/>
    </source>
</evidence>
<proteinExistence type="predicted"/>
<dbReference type="InterPro" id="IPR036028">
    <property type="entry name" value="SH3-like_dom_sf"/>
</dbReference>
<sequence>MISTTSDSQAAAALLAHVVAQVEQNIQFLNSQNYISTVDAQIILSKLPSNSPSENTRAATVVPPPIARRGIPVPPGPRVVKATALWAYNEDGLGDANDLSFSVGEVIDVLDETNGDWWMGRARGKEGYFPSNHVEKVETTTPPRALPLPILPSTTISASEKAAYKPFMAAHHGADVPPATGKGTNSLGLQQDAGQEQKKAKYGKLGNTMAHSAAGGVGFGAGKLMDNLV</sequence>
<keyword evidence="6" id="KW-1185">Reference proteome</keyword>
<feature type="region of interest" description="Disordered" evidence="3">
    <location>
        <begin position="174"/>
        <end position="200"/>
    </location>
</feature>
<evidence type="ECO:0000256" key="3">
    <source>
        <dbReference type="SAM" id="MobiDB-lite"/>
    </source>
</evidence>
<dbReference type="PRINTS" id="PR00452">
    <property type="entry name" value="SH3DOMAIN"/>
</dbReference>
<dbReference type="SUPFAM" id="SSF50044">
    <property type="entry name" value="SH3-domain"/>
    <property type="match status" value="1"/>
</dbReference>
<dbReference type="AlphaFoldDB" id="A0A067PQK6"/>
<dbReference type="PANTHER" id="PTHR45929">
    <property type="entry name" value="JAK PATHWAY SIGNAL TRANSDUCTION ADAPTOR MOLECULE"/>
    <property type="match status" value="1"/>
</dbReference>
<keyword evidence="1 2" id="KW-0728">SH3 domain</keyword>
<reference evidence="6" key="1">
    <citation type="journal article" date="2014" name="Proc. Natl. Acad. Sci. U.S.A.">
        <title>Extensive sampling of basidiomycete genomes demonstrates inadequacy of the white-rot/brown-rot paradigm for wood decay fungi.</title>
        <authorList>
            <person name="Riley R."/>
            <person name="Salamov A.A."/>
            <person name="Brown D.W."/>
            <person name="Nagy L.G."/>
            <person name="Floudas D."/>
            <person name="Held B.W."/>
            <person name="Levasseur A."/>
            <person name="Lombard V."/>
            <person name="Morin E."/>
            <person name="Otillar R."/>
            <person name="Lindquist E.A."/>
            <person name="Sun H."/>
            <person name="LaButti K.M."/>
            <person name="Schmutz J."/>
            <person name="Jabbour D."/>
            <person name="Luo H."/>
            <person name="Baker S.E."/>
            <person name="Pisabarro A.G."/>
            <person name="Walton J.D."/>
            <person name="Blanchette R.A."/>
            <person name="Henrissat B."/>
            <person name="Martin F."/>
            <person name="Cullen D."/>
            <person name="Hibbett D.S."/>
            <person name="Grigoriev I.V."/>
        </authorList>
    </citation>
    <scope>NUCLEOTIDE SEQUENCE [LARGE SCALE GENOMIC DNA]</scope>
    <source>
        <strain evidence="6">MUCL 33604</strain>
    </source>
</reference>
<protein>
    <recommendedName>
        <fullName evidence="4">SH3 domain-containing protein</fullName>
    </recommendedName>
</protein>
<gene>
    <name evidence="5" type="ORF">JAAARDRAFT_130934</name>
</gene>
<organism evidence="5 6">
    <name type="scientific">Jaapia argillacea MUCL 33604</name>
    <dbReference type="NCBI Taxonomy" id="933084"/>
    <lineage>
        <taxon>Eukaryota</taxon>
        <taxon>Fungi</taxon>
        <taxon>Dikarya</taxon>
        <taxon>Basidiomycota</taxon>
        <taxon>Agaricomycotina</taxon>
        <taxon>Agaricomycetes</taxon>
        <taxon>Agaricomycetidae</taxon>
        <taxon>Jaapiales</taxon>
        <taxon>Jaapiaceae</taxon>
        <taxon>Jaapia</taxon>
    </lineage>
</organism>
<feature type="domain" description="SH3" evidence="4">
    <location>
        <begin position="77"/>
        <end position="139"/>
    </location>
</feature>
<dbReference type="HOGENOM" id="CLU_064552_0_0_1"/>
<dbReference type="InterPro" id="IPR001452">
    <property type="entry name" value="SH3_domain"/>
</dbReference>
<dbReference type="PANTHER" id="PTHR45929:SF3">
    <property type="entry name" value="JAK PATHWAY SIGNAL TRANSDUCTION ADAPTOR MOLECULE"/>
    <property type="match status" value="1"/>
</dbReference>
<dbReference type="OrthoDB" id="5983572at2759"/>
<dbReference type="Gene3D" id="2.30.30.40">
    <property type="entry name" value="SH3 Domains"/>
    <property type="match status" value="1"/>
</dbReference>
<dbReference type="GO" id="GO:0033565">
    <property type="term" value="C:ESCRT-0 complex"/>
    <property type="evidence" value="ECO:0007669"/>
    <property type="project" value="TreeGrafter"/>
</dbReference>
<dbReference type="SMART" id="SM00326">
    <property type="entry name" value="SH3"/>
    <property type="match status" value="1"/>
</dbReference>
<accession>A0A067PQK6</accession>
<dbReference type="InterPro" id="IPR050670">
    <property type="entry name" value="STAM"/>
</dbReference>
<evidence type="ECO:0000256" key="2">
    <source>
        <dbReference type="PROSITE-ProRule" id="PRU00192"/>
    </source>
</evidence>
<dbReference type="Pfam" id="PF07653">
    <property type="entry name" value="SH3_2"/>
    <property type="match status" value="1"/>
</dbReference>
<feature type="compositionally biased region" description="Polar residues" evidence="3">
    <location>
        <begin position="182"/>
        <end position="194"/>
    </location>
</feature>
<evidence type="ECO:0000313" key="6">
    <source>
        <dbReference type="Proteomes" id="UP000027265"/>
    </source>
</evidence>
<dbReference type="EMBL" id="KL197720">
    <property type="protein sequence ID" value="KDQ57039.1"/>
    <property type="molecule type" value="Genomic_DNA"/>
</dbReference>
<evidence type="ECO:0000259" key="4">
    <source>
        <dbReference type="PROSITE" id="PS50002"/>
    </source>
</evidence>
<dbReference type="FunCoup" id="A0A067PQK6">
    <property type="interactions" value="64"/>
</dbReference>
<name>A0A067PQK6_9AGAM</name>
<dbReference type="STRING" id="933084.A0A067PQK6"/>
<dbReference type="InParanoid" id="A0A067PQK6"/>
<dbReference type="Proteomes" id="UP000027265">
    <property type="component" value="Unassembled WGS sequence"/>
</dbReference>